<keyword evidence="2" id="KW-1185">Reference proteome</keyword>
<protein>
    <submittedName>
        <fullName evidence="1">Uncharacterized protein</fullName>
    </submittedName>
</protein>
<dbReference type="Proteomes" id="UP001524460">
    <property type="component" value="Unassembled WGS sequence"/>
</dbReference>
<accession>A0ABT1N7L0</accession>
<evidence type="ECO:0000313" key="1">
    <source>
        <dbReference type="EMBL" id="MCQ1060739.1"/>
    </source>
</evidence>
<sequence>MNKEATFAGGFFLHEISIVQTTYNSECHVFPLSYGLLPFFIKLFLIFNVDLNELTLKNELDWQ</sequence>
<dbReference type="RefSeq" id="WP_255044825.1">
    <property type="nucleotide sequence ID" value="NZ_JANEYT010000086.1"/>
</dbReference>
<comment type="caution">
    <text evidence="1">The sequence shown here is derived from an EMBL/GenBank/DDBJ whole genome shotgun (WGS) entry which is preliminary data.</text>
</comment>
<name>A0ABT1N7L0_9GAMM</name>
<proteinExistence type="predicted"/>
<gene>
    <name evidence="1" type="ORF">NHN17_22090</name>
</gene>
<dbReference type="EMBL" id="JANEYT010000086">
    <property type="protein sequence ID" value="MCQ1060739.1"/>
    <property type="molecule type" value="Genomic_DNA"/>
</dbReference>
<organism evidence="1 2">
    <name type="scientific">Photobacterium pectinilyticum</name>
    <dbReference type="NCBI Taxonomy" id="2906793"/>
    <lineage>
        <taxon>Bacteria</taxon>
        <taxon>Pseudomonadati</taxon>
        <taxon>Pseudomonadota</taxon>
        <taxon>Gammaproteobacteria</taxon>
        <taxon>Vibrionales</taxon>
        <taxon>Vibrionaceae</taxon>
        <taxon>Photobacterium</taxon>
    </lineage>
</organism>
<reference evidence="1 2" key="1">
    <citation type="submission" date="2022-07" db="EMBL/GenBank/DDBJ databases">
        <title>Photobacterium pectinilyticum sp. nov., a marine bacterium isolated from surface seawater of Qingdao offshore.</title>
        <authorList>
            <person name="Wang X."/>
        </authorList>
    </citation>
    <scope>NUCLEOTIDE SEQUENCE [LARGE SCALE GENOMIC DNA]</scope>
    <source>
        <strain evidence="1 2">ZSDE20</strain>
    </source>
</reference>
<evidence type="ECO:0000313" key="2">
    <source>
        <dbReference type="Proteomes" id="UP001524460"/>
    </source>
</evidence>